<evidence type="ECO:0000313" key="3">
    <source>
        <dbReference type="EMBL" id="SFJ84643.1"/>
    </source>
</evidence>
<evidence type="ECO:0000259" key="2">
    <source>
        <dbReference type="Pfam" id="PF07007"/>
    </source>
</evidence>
<feature type="domain" description="Lysozyme inhibitor LprI-like N-terminal" evidence="2">
    <location>
        <begin position="30"/>
        <end position="106"/>
    </location>
</feature>
<dbReference type="EMBL" id="FOSD01000003">
    <property type="protein sequence ID" value="SFJ84643.1"/>
    <property type="molecule type" value="Genomic_DNA"/>
</dbReference>
<gene>
    <name evidence="3" type="ORF">SAMN05518863_10381</name>
</gene>
<comment type="caution">
    <text evidence="3">The sequence shown here is derived from an EMBL/GenBank/DDBJ whole genome shotgun (WGS) entry which is preliminary data.</text>
</comment>
<dbReference type="RefSeq" id="WP_008103574.1">
    <property type="nucleotide sequence ID" value="NZ_FOSD01000003.1"/>
</dbReference>
<accession>A0A1I3UPH7</accession>
<dbReference type="PANTHER" id="PTHR39176:SF1">
    <property type="entry name" value="PERIPLASMIC PROTEIN"/>
    <property type="match status" value="1"/>
</dbReference>
<dbReference type="InterPro" id="IPR009739">
    <property type="entry name" value="LprI-like_N"/>
</dbReference>
<protein>
    <submittedName>
        <fullName evidence="3">Uncharacterized conserved protein YecT, DUF1311 family</fullName>
    </submittedName>
</protein>
<dbReference type="Gene3D" id="1.20.1270.180">
    <property type="match status" value="1"/>
</dbReference>
<dbReference type="Pfam" id="PF07007">
    <property type="entry name" value="LprI"/>
    <property type="match status" value="1"/>
</dbReference>
<sequence length="137" mass="15037">MKKWLPMACLLVSGFAAAQQNPIDQQLEQCLNKESSTAGMSQCYGTANKAWDKEMNAQYTQAMKKLTGAPKDKLRSAQRAWLTYRDSWLDASRSYFVSSQGTMAALSVGAQGVSLVRNQALMLQSINKGSCTNPDDC</sequence>
<evidence type="ECO:0000313" key="4">
    <source>
        <dbReference type="Proteomes" id="UP000198841"/>
    </source>
</evidence>
<dbReference type="Proteomes" id="UP000198841">
    <property type="component" value="Unassembled WGS sequence"/>
</dbReference>
<proteinExistence type="predicted"/>
<organism evidence="3 4">
    <name type="scientific">Candidatus Pantoea symbiotica</name>
    <dbReference type="NCBI Taxonomy" id="1884370"/>
    <lineage>
        <taxon>Bacteria</taxon>
        <taxon>Pseudomonadati</taxon>
        <taxon>Pseudomonadota</taxon>
        <taxon>Gammaproteobacteria</taxon>
        <taxon>Enterobacterales</taxon>
        <taxon>Erwiniaceae</taxon>
        <taxon>Pantoea</taxon>
    </lineage>
</organism>
<feature type="chain" id="PRO_5047472600" evidence="1">
    <location>
        <begin position="19"/>
        <end position="137"/>
    </location>
</feature>
<name>A0A1I3UPH7_9GAMM</name>
<keyword evidence="1" id="KW-0732">Signal</keyword>
<feature type="signal peptide" evidence="1">
    <location>
        <begin position="1"/>
        <end position="18"/>
    </location>
</feature>
<dbReference type="PANTHER" id="PTHR39176">
    <property type="entry name" value="PERIPLASMIC PROTEIN-RELATED"/>
    <property type="match status" value="1"/>
</dbReference>
<evidence type="ECO:0000256" key="1">
    <source>
        <dbReference type="SAM" id="SignalP"/>
    </source>
</evidence>
<reference evidence="3 4" key="1">
    <citation type="submission" date="2016-10" db="EMBL/GenBank/DDBJ databases">
        <authorList>
            <person name="Varghese N."/>
            <person name="Submissions S."/>
        </authorList>
    </citation>
    <scope>NUCLEOTIDE SEQUENCE [LARGE SCALE GENOMIC DNA]</scope>
    <source>
        <strain evidence="3 4">YR512</strain>
    </source>
</reference>
<keyword evidence="4" id="KW-1185">Reference proteome</keyword>